<evidence type="ECO:0008006" key="3">
    <source>
        <dbReference type="Google" id="ProtNLM"/>
    </source>
</evidence>
<dbReference type="RefSeq" id="WP_309941262.1">
    <property type="nucleotide sequence ID" value="NZ_AP025305.1"/>
</dbReference>
<accession>A0AAE3XS52</accession>
<name>A0AAE3XS52_9BACT</name>
<comment type="caution">
    <text evidence="1">The sequence shown here is derived from an EMBL/GenBank/DDBJ whole genome shotgun (WGS) entry which is preliminary data.</text>
</comment>
<proteinExistence type="predicted"/>
<dbReference type="SUPFAM" id="SSF52402">
    <property type="entry name" value="Adenine nucleotide alpha hydrolases-like"/>
    <property type="match status" value="1"/>
</dbReference>
<dbReference type="Gene3D" id="3.40.50.12370">
    <property type="match status" value="1"/>
</dbReference>
<dbReference type="EMBL" id="JAVDQD010000006">
    <property type="protein sequence ID" value="MDR6240901.1"/>
    <property type="molecule type" value="Genomic_DNA"/>
</dbReference>
<protein>
    <recommendedName>
        <fullName evidence="3">Universal stress protein family protein</fullName>
    </recommendedName>
</protein>
<sequence length="269" mass="31167">MPRTLITLDEQINDFPEKIINLNNKIFFESYVPSIEGILTTKPKNGNHIDHKSLEEIVVEEDSELKEHIGQLKLKARNLGIKFKYTLQEHNTSDIIEKTVCKDLLIMTYNACFDYISGDNSSQLFNILKESKCPIMIIPSNFDEINELIFTYDGKETSFYAIKNFCYLFGNKLKDKEVSILSVTSNLEEEIKYEKNLMNYIQDIFKNVGLQRLVGEDTSKEIYEFALQFNNPLVVMGAYSRSHISHMMVPSAAREIIFKKKIPLFIAHR</sequence>
<keyword evidence="2" id="KW-1185">Reference proteome</keyword>
<dbReference type="AlphaFoldDB" id="A0AAE3XS52"/>
<evidence type="ECO:0000313" key="2">
    <source>
        <dbReference type="Proteomes" id="UP001185092"/>
    </source>
</evidence>
<reference evidence="1" key="1">
    <citation type="submission" date="2023-07" db="EMBL/GenBank/DDBJ databases">
        <title>Genomic Encyclopedia of Type Strains, Phase IV (KMG-IV): sequencing the most valuable type-strain genomes for metagenomic binning, comparative biology and taxonomic classification.</title>
        <authorList>
            <person name="Goeker M."/>
        </authorList>
    </citation>
    <scope>NUCLEOTIDE SEQUENCE</scope>
    <source>
        <strain evidence="1">DSM 26174</strain>
    </source>
</reference>
<dbReference type="Proteomes" id="UP001185092">
    <property type="component" value="Unassembled WGS sequence"/>
</dbReference>
<organism evidence="1 2">
    <name type="scientific">Aureibacter tunicatorum</name>
    <dbReference type="NCBI Taxonomy" id="866807"/>
    <lineage>
        <taxon>Bacteria</taxon>
        <taxon>Pseudomonadati</taxon>
        <taxon>Bacteroidota</taxon>
        <taxon>Cytophagia</taxon>
        <taxon>Cytophagales</taxon>
        <taxon>Persicobacteraceae</taxon>
        <taxon>Aureibacter</taxon>
    </lineage>
</organism>
<gene>
    <name evidence="1" type="ORF">HNQ88_003977</name>
</gene>
<evidence type="ECO:0000313" key="1">
    <source>
        <dbReference type="EMBL" id="MDR6240901.1"/>
    </source>
</evidence>